<keyword evidence="2" id="KW-0472">Membrane</keyword>
<feature type="compositionally biased region" description="Acidic residues" evidence="1">
    <location>
        <begin position="379"/>
        <end position="388"/>
    </location>
</feature>
<feature type="transmembrane region" description="Helical" evidence="2">
    <location>
        <begin position="27"/>
        <end position="49"/>
    </location>
</feature>
<reference evidence="3 4" key="1">
    <citation type="journal article" date="2012" name="New Phytol.">
        <title>Insight into trade-off between wood decay and parasitism from the genome of a fungal forest pathogen.</title>
        <authorList>
            <person name="Olson A."/>
            <person name="Aerts A."/>
            <person name="Asiegbu F."/>
            <person name="Belbahri L."/>
            <person name="Bouzid O."/>
            <person name="Broberg A."/>
            <person name="Canback B."/>
            <person name="Coutinho P.M."/>
            <person name="Cullen D."/>
            <person name="Dalman K."/>
            <person name="Deflorio G."/>
            <person name="van Diepen L.T."/>
            <person name="Dunand C."/>
            <person name="Duplessis S."/>
            <person name="Durling M."/>
            <person name="Gonthier P."/>
            <person name="Grimwood J."/>
            <person name="Fossdal C.G."/>
            <person name="Hansson D."/>
            <person name="Henrissat B."/>
            <person name="Hietala A."/>
            <person name="Himmelstrand K."/>
            <person name="Hoffmeister D."/>
            <person name="Hogberg N."/>
            <person name="James T.Y."/>
            <person name="Karlsson M."/>
            <person name="Kohler A."/>
            <person name="Kues U."/>
            <person name="Lee Y.H."/>
            <person name="Lin Y.C."/>
            <person name="Lind M."/>
            <person name="Lindquist E."/>
            <person name="Lombard V."/>
            <person name="Lucas S."/>
            <person name="Lunden K."/>
            <person name="Morin E."/>
            <person name="Murat C."/>
            <person name="Park J."/>
            <person name="Raffaello T."/>
            <person name="Rouze P."/>
            <person name="Salamov A."/>
            <person name="Schmutz J."/>
            <person name="Solheim H."/>
            <person name="Stahlberg J."/>
            <person name="Velez H."/>
            <person name="de Vries R.P."/>
            <person name="Wiebenga A."/>
            <person name="Woodward S."/>
            <person name="Yakovlev I."/>
            <person name="Garbelotto M."/>
            <person name="Martin F."/>
            <person name="Grigoriev I.V."/>
            <person name="Stenlid J."/>
        </authorList>
    </citation>
    <scope>NUCLEOTIDE SEQUENCE [LARGE SCALE GENOMIC DNA]</scope>
    <source>
        <strain evidence="3 4">TC 32-1</strain>
    </source>
</reference>
<keyword evidence="2" id="KW-1133">Transmembrane helix</keyword>
<feature type="compositionally biased region" description="Basic and acidic residues" evidence="1">
    <location>
        <begin position="389"/>
        <end position="399"/>
    </location>
</feature>
<name>W4KE08_HETIT</name>
<evidence type="ECO:0000256" key="2">
    <source>
        <dbReference type="SAM" id="Phobius"/>
    </source>
</evidence>
<feature type="region of interest" description="Disordered" evidence="1">
    <location>
        <begin position="56"/>
        <end position="166"/>
    </location>
</feature>
<feature type="region of interest" description="Disordered" evidence="1">
    <location>
        <begin position="322"/>
        <end position="349"/>
    </location>
</feature>
<gene>
    <name evidence="3" type="ORF">HETIRDRAFT_381391</name>
</gene>
<feature type="transmembrane region" description="Helical" evidence="2">
    <location>
        <begin position="279"/>
        <end position="300"/>
    </location>
</feature>
<protein>
    <submittedName>
        <fullName evidence="3">Uncharacterized protein</fullName>
    </submittedName>
</protein>
<dbReference type="GeneID" id="20672072"/>
<proteinExistence type="predicted"/>
<feature type="region of interest" description="Disordered" evidence="1">
    <location>
        <begin position="364"/>
        <end position="399"/>
    </location>
</feature>
<evidence type="ECO:0000313" key="3">
    <source>
        <dbReference type="EMBL" id="ETW84048.1"/>
    </source>
</evidence>
<feature type="compositionally biased region" description="Low complexity" evidence="1">
    <location>
        <begin position="133"/>
        <end position="144"/>
    </location>
</feature>
<feature type="compositionally biased region" description="Polar residues" evidence="1">
    <location>
        <begin position="82"/>
        <end position="95"/>
    </location>
</feature>
<dbReference type="eggNOG" id="ENOG502S36Z">
    <property type="taxonomic scope" value="Eukaryota"/>
</dbReference>
<evidence type="ECO:0000256" key="1">
    <source>
        <dbReference type="SAM" id="MobiDB-lite"/>
    </source>
</evidence>
<keyword evidence="4" id="KW-1185">Reference proteome</keyword>
<organism evidence="3 4">
    <name type="scientific">Heterobasidion irregulare (strain TC 32-1)</name>
    <dbReference type="NCBI Taxonomy" id="747525"/>
    <lineage>
        <taxon>Eukaryota</taxon>
        <taxon>Fungi</taxon>
        <taxon>Dikarya</taxon>
        <taxon>Basidiomycota</taxon>
        <taxon>Agaricomycotina</taxon>
        <taxon>Agaricomycetes</taxon>
        <taxon>Russulales</taxon>
        <taxon>Bondarzewiaceae</taxon>
        <taxon>Heterobasidion</taxon>
        <taxon>Heterobasidion annosum species complex</taxon>
    </lineage>
</organism>
<dbReference type="EMBL" id="KI925456">
    <property type="protein sequence ID" value="ETW84048.1"/>
    <property type="molecule type" value="Genomic_DNA"/>
</dbReference>
<dbReference type="OrthoDB" id="10250130at2759"/>
<dbReference type="HOGENOM" id="CLU_574987_0_0_1"/>
<dbReference type="STRING" id="747525.W4KE08"/>
<keyword evidence="2" id="KW-0812">Transmembrane</keyword>
<sequence>MTSTKSNSGLSKRALSDGVLKTAHGKAGLVLFIALYGLVPVLALLFVGWRSLSGAPAKGEEGKLARGRSRANSTDTAEKLNSYRTPGTPGQQSIGRSAAASPQPEVSPQRRRFHSWGGPGLFPGIRGREARTSTESATESEASEGPQRAFEVVNRPQRTRHHSTTGTLTLSDFSHQHRIPVAPRSLGDLSWLDRRRSVNAVGELDYALHQINNRTVPQTPVPTDMLSTQALMAGTPSVPPPHATIPPMAEVVLHTLFHALILALCILSLFALWDRAPKATFAVFLAWTIACYALLVWLAWTGRPRNSTLTVLLIRVRGEGQMPIATTTPSPSRPLSMAGTDQYPFPTDSRGPYLQQPPFRAAHEDDYYSNSHGGPGPSAEDDPGSEEDEQRRIEEEMDRRDVSIVTVPKRRLWIANPSTLHDLLARSLSRLTLITSNPYPQSPSPLFSSSLILCQLIASPPCCRFHLFLTDTCMH</sequence>
<evidence type="ECO:0000313" key="4">
    <source>
        <dbReference type="Proteomes" id="UP000030671"/>
    </source>
</evidence>
<dbReference type="RefSeq" id="XP_009543766.1">
    <property type="nucleotide sequence ID" value="XM_009545471.1"/>
</dbReference>
<dbReference type="Proteomes" id="UP000030671">
    <property type="component" value="Unassembled WGS sequence"/>
</dbReference>
<dbReference type="AlphaFoldDB" id="W4KE08"/>
<dbReference type="InParanoid" id="W4KE08"/>
<feature type="transmembrane region" description="Helical" evidence="2">
    <location>
        <begin position="251"/>
        <end position="273"/>
    </location>
</feature>
<accession>W4KE08</accession>
<dbReference type="KEGG" id="hir:HETIRDRAFT_381391"/>